<evidence type="ECO:0000313" key="2">
    <source>
        <dbReference type="Proteomes" id="UP000708576"/>
    </source>
</evidence>
<dbReference type="Proteomes" id="UP000708576">
    <property type="component" value="Unassembled WGS sequence"/>
</dbReference>
<comment type="caution">
    <text evidence="1">The sequence shown here is derived from an EMBL/GenBank/DDBJ whole genome shotgun (WGS) entry which is preliminary data.</text>
</comment>
<evidence type="ECO:0008006" key="3">
    <source>
        <dbReference type="Google" id="ProtNLM"/>
    </source>
</evidence>
<dbReference type="RefSeq" id="WP_212215948.1">
    <property type="nucleotide sequence ID" value="NZ_JAGUCO010000006.1"/>
</dbReference>
<keyword evidence="2" id="KW-1185">Reference proteome</keyword>
<evidence type="ECO:0000313" key="1">
    <source>
        <dbReference type="EMBL" id="MBS2098704.1"/>
    </source>
</evidence>
<dbReference type="EMBL" id="JAGUCO010000006">
    <property type="protein sequence ID" value="MBS2098704.1"/>
    <property type="molecule type" value="Genomic_DNA"/>
</dbReference>
<name>A0ABS5JV29_9BACT</name>
<protein>
    <recommendedName>
        <fullName evidence="3">Nucleoside 2-deoxyribosyltransferase</fullName>
    </recommendedName>
</protein>
<proteinExistence type="predicted"/>
<organism evidence="1 2">
    <name type="scientific">Carboxylicivirga linearis</name>
    <dbReference type="NCBI Taxonomy" id="1628157"/>
    <lineage>
        <taxon>Bacteria</taxon>
        <taxon>Pseudomonadati</taxon>
        <taxon>Bacteroidota</taxon>
        <taxon>Bacteroidia</taxon>
        <taxon>Marinilabiliales</taxon>
        <taxon>Marinilabiliaceae</taxon>
        <taxon>Carboxylicivirga</taxon>
    </lineage>
</organism>
<sequence>MGNYHIARCHITGLETKNYPSSFDLVEYTINTGGRDQFFRFHYDHVNSEFVEKNKYILYGLILNDKFPQEYCRLGNESVLTNEILERMIREANVPIFPEEKITNLMLYLHSSQDFEGAQIDLRYDYDDLSKRLYFKNNDELYFYFSTLKEQELVTLKTSITKQGKSAGIVQLTFKGLKYVVESIENGAKSKNCFIAMSFSDQSQDLRSTIKSVVSKCGYKPIIVDEIHYDSDLTINDAIIRYIKKSKFLIADFTEQKHGVYFEAGYALGLKRPVIYSCLESDFHQTHFDTNHYPHIVYKDLKELEIKLHDKIKAWID</sequence>
<dbReference type="SUPFAM" id="SSF52309">
    <property type="entry name" value="N-(deoxy)ribosyltransferase-like"/>
    <property type="match status" value="1"/>
</dbReference>
<gene>
    <name evidence="1" type="ORF">KEM10_10475</name>
</gene>
<reference evidence="1 2" key="1">
    <citation type="journal article" date="2015" name="Int. J. Syst. Evol. Microbiol.">
        <title>Carboxylicivirga linearis sp. nov., isolated from a sea cucumber culture pond.</title>
        <authorList>
            <person name="Wang F.Q."/>
            <person name="Zhou Y.X."/>
            <person name="Lin X.Z."/>
            <person name="Chen G.J."/>
            <person name="Du Z.J."/>
        </authorList>
    </citation>
    <scope>NUCLEOTIDE SEQUENCE [LARGE SCALE GENOMIC DNA]</scope>
    <source>
        <strain evidence="1 2">FB218</strain>
    </source>
</reference>
<accession>A0ABS5JV29</accession>
<dbReference type="Gene3D" id="3.40.50.450">
    <property type="match status" value="1"/>
</dbReference>